<keyword evidence="1" id="KW-1133">Transmembrane helix</keyword>
<keyword evidence="1" id="KW-0812">Transmembrane</keyword>
<dbReference type="Pfam" id="PF02517">
    <property type="entry name" value="Rce1-like"/>
    <property type="match status" value="1"/>
</dbReference>
<evidence type="ECO:0000313" key="4">
    <source>
        <dbReference type="Proteomes" id="UP001496674"/>
    </source>
</evidence>
<dbReference type="Proteomes" id="UP001496674">
    <property type="component" value="Chromosome"/>
</dbReference>
<dbReference type="PANTHER" id="PTHR43592">
    <property type="entry name" value="CAAX AMINO TERMINAL PROTEASE"/>
    <property type="match status" value="1"/>
</dbReference>
<evidence type="ECO:0000256" key="1">
    <source>
        <dbReference type="SAM" id="Phobius"/>
    </source>
</evidence>
<evidence type="ECO:0000259" key="2">
    <source>
        <dbReference type="Pfam" id="PF02517"/>
    </source>
</evidence>
<accession>A0ABM8IDJ0</accession>
<keyword evidence="4" id="KW-1185">Reference proteome</keyword>
<sequence>MAETDILRITLLIQDLFLFILTPLIAQFLLWEESTSMTLQLRIPHFSILLWGVIAIISIIPLIDQLNSWNQSIHLPEFMSSIEKWMIDSEKAAEDTTKQLLNVNNWSDFLKNILIIAVMAGVGEELLFRGVLQKIFINWTQSIHWGILLAAIIFSTIHFQFFGFFPRVVLGMILGYLYIWSRSIWVPVISHAMNNALTVIFTPNTFNKGNHLIETISKTQNNIWYTLGGSILFAFSMWKIWTYYRRETELSIES</sequence>
<keyword evidence="1" id="KW-0472">Membrane</keyword>
<feature type="transmembrane region" description="Helical" evidence="1">
    <location>
        <begin position="43"/>
        <end position="63"/>
    </location>
</feature>
<name>A0ABM8IDJ0_9BACE</name>
<proteinExistence type="predicted"/>
<gene>
    <name evidence="3" type="ORF">BSYN_19610</name>
</gene>
<feature type="transmembrane region" description="Helical" evidence="1">
    <location>
        <begin position="223"/>
        <end position="241"/>
    </location>
</feature>
<feature type="transmembrane region" description="Helical" evidence="1">
    <location>
        <begin position="6"/>
        <end position="31"/>
    </location>
</feature>
<dbReference type="InterPro" id="IPR003675">
    <property type="entry name" value="Rce1/LyrA-like_dom"/>
</dbReference>
<feature type="transmembrane region" description="Helical" evidence="1">
    <location>
        <begin position="184"/>
        <end position="203"/>
    </location>
</feature>
<reference evidence="3 4" key="1">
    <citation type="submission" date="2023-04" db="EMBL/GenBank/DDBJ databases">
        <title>Draft genome sequence of acteroides sedimenti strain YN3PY1.</title>
        <authorList>
            <person name="Yoshida N."/>
        </authorList>
    </citation>
    <scope>NUCLEOTIDE SEQUENCE [LARGE SCALE GENOMIC DNA]</scope>
    <source>
        <strain evidence="3 4">YN3PY1</strain>
    </source>
</reference>
<feature type="domain" description="CAAX prenyl protease 2/Lysostaphin resistance protein A-like" evidence="2">
    <location>
        <begin position="109"/>
        <end position="197"/>
    </location>
</feature>
<evidence type="ECO:0000313" key="3">
    <source>
        <dbReference type="EMBL" id="BEG99696.1"/>
    </source>
</evidence>
<dbReference type="PANTHER" id="PTHR43592:SF15">
    <property type="entry name" value="CAAX AMINO TERMINAL PROTEASE FAMILY PROTEIN"/>
    <property type="match status" value="1"/>
</dbReference>
<organism evidence="3 4">
    <name type="scientific">Bacteroides sedimenti</name>
    <dbReference type="NCBI Taxonomy" id="2136147"/>
    <lineage>
        <taxon>Bacteria</taxon>
        <taxon>Pseudomonadati</taxon>
        <taxon>Bacteroidota</taxon>
        <taxon>Bacteroidia</taxon>
        <taxon>Bacteroidales</taxon>
        <taxon>Bacteroidaceae</taxon>
        <taxon>Bacteroides</taxon>
    </lineage>
</organism>
<dbReference type="EMBL" id="AP028055">
    <property type="protein sequence ID" value="BEG99696.1"/>
    <property type="molecule type" value="Genomic_DNA"/>
</dbReference>
<protein>
    <recommendedName>
        <fullName evidence="2">CAAX prenyl protease 2/Lysostaphin resistance protein A-like domain-containing protein</fullName>
    </recommendedName>
</protein>
<feature type="transmembrane region" description="Helical" evidence="1">
    <location>
        <begin position="135"/>
        <end position="155"/>
    </location>
</feature>